<feature type="domain" description="OTU" evidence="8">
    <location>
        <begin position="190"/>
        <end position="387"/>
    </location>
</feature>
<keyword evidence="4" id="KW-0833">Ubl conjugation pathway</keyword>
<evidence type="ECO:0000256" key="2">
    <source>
        <dbReference type="ARBA" id="ARBA00012759"/>
    </source>
</evidence>
<name>A0AA39HUH2_9BILA</name>
<dbReference type="GO" id="GO:0005634">
    <property type="term" value="C:nucleus"/>
    <property type="evidence" value="ECO:0007669"/>
    <property type="project" value="TreeGrafter"/>
</dbReference>
<keyword evidence="5" id="KW-0378">Hydrolase</keyword>
<dbReference type="GO" id="GO:0043130">
    <property type="term" value="F:ubiquitin binding"/>
    <property type="evidence" value="ECO:0007669"/>
    <property type="project" value="TreeGrafter"/>
</dbReference>
<sequence>MRIKVHDVNQISVTTFCLTFYAKELNTGPGFEPGVEAKLPPSRGELLKGFPCRITMPVDDNCDPLQSESATAGSPESVNQAAGASASETGRNVPIQVVRPMQFRVVGGSQSPSASPVYDSSSFDQESTDAYCEADQEEMLNMQRQQDEIEQETKKLPLVTDKLPMEELVTKYSEGSQFRQKATELAERYKHIQFTRRDGNCFYRAVLSVLFDAMVKDQALFDRFSDRWFNDWFKRIVQLGYTEFTVQDICDFFTEALNSIRRGDRDITALLSDLTNDAASNYFVSFFRLLAATFLREKEEDFAPFLTEYSSMKDFCEHEVEPMWKEADHLVVVGLSHALNLSIRVEYLDQSAAPNGQPFYNFIVDGDDDPRLTVLFTPGHYDALHKD</sequence>
<dbReference type="GO" id="GO:0004843">
    <property type="term" value="F:cysteine-type deubiquitinase activity"/>
    <property type="evidence" value="ECO:0007669"/>
    <property type="project" value="UniProtKB-EC"/>
</dbReference>
<evidence type="ECO:0000313" key="9">
    <source>
        <dbReference type="EMBL" id="KAK0411132.1"/>
    </source>
</evidence>
<dbReference type="Proteomes" id="UP001175271">
    <property type="component" value="Unassembled WGS sequence"/>
</dbReference>
<feature type="compositionally biased region" description="Low complexity" evidence="7">
    <location>
        <begin position="109"/>
        <end position="122"/>
    </location>
</feature>
<evidence type="ECO:0000256" key="6">
    <source>
        <dbReference type="ARBA" id="ARBA00022807"/>
    </source>
</evidence>
<feature type="region of interest" description="Disordered" evidence="7">
    <location>
        <begin position="106"/>
        <end position="128"/>
    </location>
</feature>
<evidence type="ECO:0000256" key="5">
    <source>
        <dbReference type="ARBA" id="ARBA00022801"/>
    </source>
</evidence>
<evidence type="ECO:0000256" key="1">
    <source>
        <dbReference type="ARBA" id="ARBA00000707"/>
    </source>
</evidence>
<dbReference type="EC" id="3.4.19.12" evidence="2"/>
<dbReference type="Gene3D" id="3.30.200.60">
    <property type="entry name" value="Peptidase C65 Otubain, subdomain 1"/>
    <property type="match status" value="1"/>
</dbReference>
<evidence type="ECO:0000256" key="4">
    <source>
        <dbReference type="ARBA" id="ARBA00022786"/>
    </source>
</evidence>
<protein>
    <recommendedName>
        <fullName evidence="2">ubiquitinyl hydrolase 1</fullName>
        <ecNumber evidence="2">3.4.19.12</ecNumber>
    </recommendedName>
</protein>
<dbReference type="CDD" id="cd22749">
    <property type="entry name" value="Otubain_C65"/>
    <property type="match status" value="1"/>
</dbReference>
<evidence type="ECO:0000313" key="10">
    <source>
        <dbReference type="Proteomes" id="UP001175271"/>
    </source>
</evidence>
<dbReference type="InterPro" id="IPR038765">
    <property type="entry name" value="Papain-like_cys_pep_sf"/>
</dbReference>
<organism evidence="9 10">
    <name type="scientific">Steinernema hermaphroditum</name>
    <dbReference type="NCBI Taxonomy" id="289476"/>
    <lineage>
        <taxon>Eukaryota</taxon>
        <taxon>Metazoa</taxon>
        <taxon>Ecdysozoa</taxon>
        <taxon>Nematoda</taxon>
        <taxon>Chromadorea</taxon>
        <taxon>Rhabditida</taxon>
        <taxon>Tylenchina</taxon>
        <taxon>Panagrolaimomorpha</taxon>
        <taxon>Strongyloidoidea</taxon>
        <taxon>Steinernematidae</taxon>
        <taxon>Steinernema</taxon>
    </lineage>
</organism>
<dbReference type="InterPro" id="IPR042467">
    <property type="entry name" value="Peptidase_C65_otubain_sub2"/>
</dbReference>
<dbReference type="SUPFAM" id="SSF54001">
    <property type="entry name" value="Cysteine proteinases"/>
    <property type="match status" value="1"/>
</dbReference>
<comment type="caution">
    <text evidence="9">The sequence shown here is derived from an EMBL/GenBank/DDBJ whole genome shotgun (WGS) entry which is preliminary data.</text>
</comment>
<dbReference type="GO" id="GO:0006508">
    <property type="term" value="P:proteolysis"/>
    <property type="evidence" value="ECO:0007669"/>
    <property type="project" value="UniProtKB-KW"/>
</dbReference>
<dbReference type="PANTHER" id="PTHR12931">
    <property type="entry name" value="UBIQUITIN THIOLESTERASE PROTEIN OTUB"/>
    <property type="match status" value="1"/>
</dbReference>
<keyword evidence="6" id="KW-0788">Thiol protease</keyword>
<evidence type="ECO:0000259" key="8">
    <source>
        <dbReference type="PROSITE" id="PS50802"/>
    </source>
</evidence>
<dbReference type="InterPro" id="IPR019400">
    <property type="entry name" value="Peptidase_C65_otubain"/>
</dbReference>
<dbReference type="InterPro" id="IPR003323">
    <property type="entry name" value="OTU_dom"/>
</dbReference>
<evidence type="ECO:0000256" key="7">
    <source>
        <dbReference type="SAM" id="MobiDB-lite"/>
    </source>
</evidence>
<dbReference type="Pfam" id="PF10275">
    <property type="entry name" value="Peptidase_C65"/>
    <property type="match status" value="1"/>
</dbReference>
<gene>
    <name evidence="9" type="ORF">QR680_005502</name>
</gene>
<accession>A0AA39HUH2</accession>
<keyword evidence="3" id="KW-0645">Protease</keyword>
<dbReference type="PANTHER" id="PTHR12931:SF15">
    <property type="entry name" value="UBIQUITIN THIOESTERASE OTUBAIN-LIKE"/>
    <property type="match status" value="1"/>
</dbReference>
<dbReference type="PROSITE" id="PS50802">
    <property type="entry name" value="OTU"/>
    <property type="match status" value="1"/>
</dbReference>
<comment type="catalytic activity">
    <reaction evidence="1">
        <text>Thiol-dependent hydrolysis of ester, thioester, amide, peptide and isopeptide bonds formed by the C-terminal Gly of ubiquitin (a 76-residue protein attached to proteins as an intracellular targeting signal).</text>
        <dbReference type="EC" id="3.4.19.12"/>
    </reaction>
</comment>
<dbReference type="AlphaFoldDB" id="A0AA39HUH2"/>
<dbReference type="GO" id="GO:0071108">
    <property type="term" value="P:protein K48-linked deubiquitination"/>
    <property type="evidence" value="ECO:0007669"/>
    <property type="project" value="TreeGrafter"/>
</dbReference>
<feature type="region of interest" description="Disordered" evidence="7">
    <location>
        <begin position="61"/>
        <end position="93"/>
    </location>
</feature>
<dbReference type="InterPro" id="IPR042468">
    <property type="entry name" value="Peptidase_C65_otubain_sub1"/>
</dbReference>
<evidence type="ECO:0000256" key="3">
    <source>
        <dbReference type="ARBA" id="ARBA00022670"/>
    </source>
</evidence>
<keyword evidence="10" id="KW-1185">Reference proteome</keyword>
<dbReference type="Gene3D" id="1.20.1300.20">
    <property type="entry name" value="Peptidase C65 Otubain, subdomain 2"/>
    <property type="match status" value="1"/>
</dbReference>
<feature type="compositionally biased region" description="Polar residues" evidence="7">
    <location>
        <begin position="64"/>
        <end position="90"/>
    </location>
</feature>
<dbReference type="EMBL" id="JAUCMV010000003">
    <property type="protein sequence ID" value="KAK0411132.1"/>
    <property type="molecule type" value="Genomic_DNA"/>
</dbReference>
<reference evidence="9" key="1">
    <citation type="submission" date="2023-06" db="EMBL/GenBank/DDBJ databases">
        <title>Genomic analysis of the entomopathogenic nematode Steinernema hermaphroditum.</title>
        <authorList>
            <person name="Schwarz E.M."/>
            <person name="Heppert J.K."/>
            <person name="Baniya A."/>
            <person name="Schwartz H.T."/>
            <person name="Tan C.-H."/>
            <person name="Antoshechkin I."/>
            <person name="Sternberg P.W."/>
            <person name="Goodrich-Blair H."/>
            <person name="Dillman A.R."/>
        </authorList>
    </citation>
    <scope>NUCLEOTIDE SEQUENCE</scope>
    <source>
        <strain evidence="9">PS9179</strain>
        <tissue evidence="9">Whole animal</tissue>
    </source>
</reference>
<proteinExistence type="predicted"/>